<dbReference type="PANTHER" id="PTHR34819:SF3">
    <property type="entry name" value="CELL SURFACE PROTEIN"/>
    <property type="match status" value="1"/>
</dbReference>
<evidence type="ECO:0000313" key="4">
    <source>
        <dbReference type="EMBL" id="QGQ25448.1"/>
    </source>
</evidence>
<feature type="compositionally biased region" description="Polar residues" evidence="1">
    <location>
        <begin position="74"/>
        <end position="97"/>
    </location>
</feature>
<protein>
    <submittedName>
        <fullName evidence="4">DUF11 domain-containing protein</fullName>
    </submittedName>
</protein>
<evidence type="ECO:0000256" key="1">
    <source>
        <dbReference type="SAM" id="MobiDB-lite"/>
    </source>
</evidence>
<sequence>MSNPVTQTSLSSSKFLSVRRNTMRRGKKMLAIFSTMVMSASIATADDRMMESKSPFDSAPPSNSKASIQYFSGQKSTGEAAGTSGNITISQPKQTAAQPGAEYQPTGKARMSQVPNYYKELFGQERPYRRLEQKQQQAEVKQSAFQQVDHAEPAGEQKRYRFEEFNADQSKKNIVHAEFQHHKGTQGKIQQVSAGSGQNPFRTPTEFKQPAPQAPGLTIPRIPDNQTVENKHHLTFGKAAQEETVAQPSGVTITSTPQKRRAAAVQVKPVGTASEVAKAKVSHKWIKKSEINVGQECEFALEVTNEGKASARDVVVEAFFPVSVRLTDATPRPSASHDHLEWKFESLNAGETKTIEISMIPSQRGAITAAANVRFTNSLTESFMVAEPLLQVAVKGPTNVMIGEPASQSVTISNPGTGTLHNVVLEAEIPKGLEHVTAEYLQMQVGSLNPGETRTIRLALAAVLGGEQVVKVVAKAEGGLAQETQARVNVIAPKVQVAIEGPGLRYKGRSAQYTISTVNDGAAATNNVRVLHKVPEGFEFVKADRGGQFNPEDSTISWFLGRMEPGQSANVNVELKTKTIGNYVHHVRALSEHNVKSDAQIQTRIEGVAQLVLEIADLNDPVEIGAETGYNVVVKNDGSKSAQNVSVSCELPPGVELISATGPTQHIAENGVVVFKSLAGLAPGDSVQFQVIVRGSVEGNQRFRARLASDSIRDPLLFEELTRFYRD</sequence>
<dbReference type="InterPro" id="IPR047589">
    <property type="entry name" value="DUF11_rpt"/>
</dbReference>
<dbReference type="PANTHER" id="PTHR34819">
    <property type="entry name" value="LARGE CYSTEINE-RICH PERIPLASMIC PROTEIN OMCB"/>
    <property type="match status" value="1"/>
</dbReference>
<dbReference type="AlphaFoldDB" id="A0A6I6AGN6"/>
<dbReference type="InterPro" id="IPR013783">
    <property type="entry name" value="Ig-like_fold"/>
</dbReference>
<keyword evidence="5" id="KW-1185">Reference proteome</keyword>
<reference evidence="4 5" key="1">
    <citation type="submission" date="2019-09" db="EMBL/GenBank/DDBJ databases">
        <title>Gimesia benthica sp. nov., a novel bacterium isolated from deep-sea water of the Northwest Indian Ocean.</title>
        <authorList>
            <person name="Dai X."/>
        </authorList>
    </citation>
    <scope>NUCLEOTIDE SEQUENCE [LARGE SCALE GENOMIC DNA]</scope>
    <source>
        <strain evidence="4 5">E7</strain>
    </source>
</reference>
<dbReference type="NCBIfam" id="TIGR01451">
    <property type="entry name" value="B_ant_repeat"/>
    <property type="match status" value="1"/>
</dbReference>
<feature type="region of interest" description="Disordered" evidence="1">
    <location>
        <begin position="184"/>
        <end position="217"/>
    </location>
</feature>
<evidence type="ECO:0000313" key="5">
    <source>
        <dbReference type="Proteomes" id="UP000427281"/>
    </source>
</evidence>
<feature type="domain" description="DUF11" evidence="3">
    <location>
        <begin position="619"/>
        <end position="715"/>
    </location>
</feature>
<keyword evidence="2" id="KW-0732">Signal</keyword>
<feature type="chain" id="PRO_5026037162" evidence="2">
    <location>
        <begin position="46"/>
        <end position="727"/>
    </location>
</feature>
<feature type="compositionally biased region" description="Polar residues" evidence="1">
    <location>
        <begin position="187"/>
        <end position="202"/>
    </location>
</feature>
<dbReference type="EMBL" id="CP043930">
    <property type="protein sequence ID" value="QGQ25448.1"/>
    <property type="molecule type" value="Genomic_DNA"/>
</dbReference>
<feature type="domain" description="DUF11" evidence="3">
    <location>
        <begin position="286"/>
        <end position="374"/>
    </location>
</feature>
<feature type="region of interest" description="Disordered" evidence="1">
    <location>
        <begin position="74"/>
        <end position="109"/>
    </location>
</feature>
<organism evidence="4 5">
    <name type="scientific">Gimesia benthica</name>
    <dbReference type="NCBI Taxonomy" id="2608982"/>
    <lineage>
        <taxon>Bacteria</taxon>
        <taxon>Pseudomonadati</taxon>
        <taxon>Planctomycetota</taxon>
        <taxon>Planctomycetia</taxon>
        <taxon>Planctomycetales</taxon>
        <taxon>Planctomycetaceae</taxon>
        <taxon>Gimesia</taxon>
    </lineage>
</organism>
<evidence type="ECO:0000259" key="3">
    <source>
        <dbReference type="Pfam" id="PF01345"/>
    </source>
</evidence>
<feature type="domain" description="DUF11" evidence="3">
    <location>
        <begin position="508"/>
        <end position="591"/>
    </location>
</feature>
<proteinExistence type="predicted"/>
<dbReference type="InterPro" id="IPR051172">
    <property type="entry name" value="Chlamydia_OmcB"/>
</dbReference>
<accession>A0A6I6AGN6</accession>
<dbReference type="Proteomes" id="UP000427281">
    <property type="component" value="Chromosome"/>
</dbReference>
<dbReference type="InterPro" id="IPR001434">
    <property type="entry name" value="OmcB-like_DUF11"/>
</dbReference>
<dbReference type="Gene3D" id="2.60.40.10">
    <property type="entry name" value="Immunoglobulins"/>
    <property type="match status" value="3"/>
</dbReference>
<dbReference type="KEGG" id="gim:F1728_23405"/>
<name>A0A6I6AGN6_9PLAN</name>
<feature type="signal peptide" evidence="2">
    <location>
        <begin position="1"/>
        <end position="45"/>
    </location>
</feature>
<evidence type="ECO:0000256" key="2">
    <source>
        <dbReference type="SAM" id="SignalP"/>
    </source>
</evidence>
<gene>
    <name evidence="4" type="ORF">F1728_23405</name>
</gene>
<dbReference type="Pfam" id="PF01345">
    <property type="entry name" value="DUF11"/>
    <property type="match status" value="3"/>
</dbReference>